<dbReference type="Gene3D" id="1.10.357.10">
    <property type="entry name" value="Tetracycline Repressor, domain 2"/>
    <property type="match status" value="1"/>
</dbReference>
<dbReference type="RefSeq" id="WP_184532519.1">
    <property type="nucleotide sequence ID" value="NZ_JACHJW010000001.1"/>
</dbReference>
<dbReference type="PANTHER" id="PTHR30055:SF234">
    <property type="entry name" value="HTH-TYPE TRANSCRIPTIONAL REGULATOR BETI"/>
    <property type="match status" value="1"/>
</dbReference>
<sequence length="187" mass="20425">MLRDTRKVNRGPAASADNRRAILAAARKVFTERGYHAPLSAVVKEAGVSQGVLYRHFPTRLELAFAVFDEDWAEYEAISASPDSSSFVRLWTLIIDKTIDEAAFVEMVVDARRQAVGYDGAERMRGLLDPPLTRAQEAGLVDPGLTVDDVMLAQRMVFGIVVTAIDTTDLRGQVSRALATVGLLPPP</sequence>
<evidence type="ECO:0000259" key="5">
    <source>
        <dbReference type="PROSITE" id="PS50977"/>
    </source>
</evidence>
<dbReference type="InterPro" id="IPR036271">
    <property type="entry name" value="Tet_transcr_reg_TetR-rel_C_sf"/>
</dbReference>
<protein>
    <submittedName>
        <fullName evidence="6">AcrR family transcriptional regulator</fullName>
    </submittedName>
</protein>
<evidence type="ECO:0000256" key="1">
    <source>
        <dbReference type="ARBA" id="ARBA00023015"/>
    </source>
</evidence>
<evidence type="ECO:0000313" key="7">
    <source>
        <dbReference type="Proteomes" id="UP000578819"/>
    </source>
</evidence>
<dbReference type="AlphaFoldDB" id="A0A7W7SMB4"/>
<dbReference type="GO" id="GO:0003700">
    <property type="term" value="F:DNA-binding transcription factor activity"/>
    <property type="evidence" value="ECO:0007669"/>
    <property type="project" value="TreeGrafter"/>
</dbReference>
<dbReference type="InterPro" id="IPR050109">
    <property type="entry name" value="HTH-type_TetR-like_transc_reg"/>
</dbReference>
<keyword evidence="2 4" id="KW-0238">DNA-binding</keyword>
<proteinExistence type="predicted"/>
<dbReference type="EMBL" id="JACHJW010000001">
    <property type="protein sequence ID" value="MBB4956847.1"/>
    <property type="molecule type" value="Genomic_DNA"/>
</dbReference>
<keyword evidence="3" id="KW-0804">Transcription</keyword>
<dbReference type="PANTHER" id="PTHR30055">
    <property type="entry name" value="HTH-TYPE TRANSCRIPTIONAL REGULATOR RUTR"/>
    <property type="match status" value="1"/>
</dbReference>
<evidence type="ECO:0000256" key="3">
    <source>
        <dbReference type="ARBA" id="ARBA00023163"/>
    </source>
</evidence>
<reference evidence="6 7" key="1">
    <citation type="submission" date="2020-08" db="EMBL/GenBank/DDBJ databases">
        <title>Sequencing the genomes of 1000 actinobacteria strains.</title>
        <authorList>
            <person name="Klenk H.-P."/>
        </authorList>
    </citation>
    <scope>NUCLEOTIDE SEQUENCE [LARGE SCALE GENOMIC DNA]</scope>
    <source>
        <strain evidence="6 7">DSM 45886</strain>
    </source>
</reference>
<name>A0A7W7SMB4_9ACTN</name>
<evidence type="ECO:0000313" key="6">
    <source>
        <dbReference type="EMBL" id="MBB4956847.1"/>
    </source>
</evidence>
<dbReference type="PRINTS" id="PR00455">
    <property type="entry name" value="HTHTETR"/>
</dbReference>
<dbReference type="SUPFAM" id="SSF46689">
    <property type="entry name" value="Homeodomain-like"/>
    <property type="match status" value="1"/>
</dbReference>
<keyword evidence="7" id="KW-1185">Reference proteome</keyword>
<feature type="DNA-binding region" description="H-T-H motif" evidence="4">
    <location>
        <begin position="38"/>
        <end position="57"/>
    </location>
</feature>
<dbReference type="Proteomes" id="UP000578819">
    <property type="component" value="Unassembled WGS sequence"/>
</dbReference>
<keyword evidence="1" id="KW-0805">Transcription regulation</keyword>
<dbReference type="Pfam" id="PF00440">
    <property type="entry name" value="TetR_N"/>
    <property type="match status" value="1"/>
</dbReference>
<feature type="domain" description="HTH tetR-type" evidence="5">
    <location>
        <begin position="16"/>
        <end position="75"/>
    </location>
</feature>
<comment type="caution">
    <text evidence="6">The sequence shown here is derived from an EMBL/GenBank/DDBJ whole genome shotgun (WGS) entry which is preliminary data.</text>
</comment>
<dbReference type="SUPFAM" id="SSF48498">
    <property type="entry name" value="Tetracyclin repressor-like, C-terminal domain"/>
    <property type="match status" value="1"/>
</dbReference>
<dbReference type="PROSITE" id="PS50977">
    <property type="entry name" value="HTH_TETR_2"/>
    <property type="match status" value="1"/>
</dbReference>
<gene>
    <name evidence="6" type="ORF">FHR38_000580</name>
</gene>
<dbReference type="InterPro" id="IPR009057">
    <property type="entry name" value="Homeodomain-like_sf"/>
</dbReference>
<dbReference type="GO" id="GO:0000976">
    <property type="term" value="F:transcription cis-regulatory region binding"/>
    <property type="evidence" value="ECO:0007669"/>
    <property type="project" value="TreeGrafter"/>
</dbReference>
<evidence type="ECO:0000256" key="2">
    <source>
        <dbReference type="ARBA" id="ARBA00023125"/>
    </source>
</evidence>
<accession>A0A7W7SMB4</accession>
<evidence type="ECO:0000256" key="4">
    <source>
        <dbReference type="PROSITE-ProRule" id="PRU00335"/>
    </source>
</evidence>
<organism evidence="6 7">
    <name type="scientific">Micromonospora polyrhachis</name>
    <dbReference type="NCBI Taxonomy" id="1282883"/>
    <lineage>
        <taxon>Bacteria</taxon>
        <taxon>Bacillati</taxon>
        <taxon>Actinomycetota</taxon>
        <taxon>Actinomycetes</taxon>
        <taxon>Micromonosporales</taxon>
        <taxon>Micromonosporaceae</taxon>
        <taxon>Micromonospora</taxon>
    </lineage>
</organism>
<dbReference type="InterPro" id="IPR001647">
    <property type="entry name" value="HTH_TetR"/>
</dbReference>